<gene>
    <name evidence="3" type="ORF">AC578_9714</name>
</gene>
<reference evidence="3 4" key="1">
    <citation type="submission" date="2015-07" db="EMBL/GenBank/DDBJ databases">
        <title>Comparative genomics of the Sigatoka disease complex on banana suggests a link between parallel evolutionary changes in Pseudocercospora fijiensis and Pseudocercospora eumusae and increased virulence on the banana host.</title>
        <authorList>
            <person name="Chang T.-C."/>
            <person name="Salvucci A."/>
            <person name="Crous P.W."/>
            <person name="Stergiopoulos I."/>
        </authorList>
    </citation>
    <scope>NUCLEOTIDE SEQUENCE [LARGE SCALE GENOMIC DNA]</scope>
    <source>
        <strain evidence="3 4">CBS 114824</strain>
    </source>
</reference>
<comment type="caution">
    <text evidence="3">The sequence shown here is derived from an EMBL/GenBank/DDBJ whole genome shotgun (WGS) entry which is preliminary data.</text>
</comment>
<evidence type="ECO:0000313" key="3">
    <source>
        <dbReference type="EMBL" id="KXT04820.1"/>
    </source>
</evidence>
<feature type="region of interest" description="Disordered" evidence="1">
    <location>
        <begin position="661"/>
        <end position="694"/>
    </location>
</feature>
<feature type="chain" id="PRO_5007806712" description="VWFD domain-containing protein" evidence="2">
    <location>
        <begin position="24"/>
        <end position="720"/>
    </location>
</feature>
<feature type="compositionally biased region" description="Pro residues" evidence="1">
    <location>
        <begin position="460"/>
        <end position="471"/>
    </location>
</feature>
<feature type="compositionally biased region" description="Low complexity" evidence="1">
    <location>
        <begin position="663"/>
        <end position="687"/>
    </location>
</feature>
<accession>A0A139HQU0</accession>
<dbReference type="STRING" id="321146.A0A139HQU0"/>
<dbReference type="EMBL" id="LFZN01000018">
    <property type="protein sequence ID" value="KXT04820.1"/>
    <property type="molecule type" value="Genomic_DNA"/>
</dbReference>
<feature type="signal peptide" evidence="2">
    <location>
        <begin position="1"/>
        <end position="23"/>
    </location>
</feature>
<evidence type="ECO:0000256" key="2">
    <source>
        <dbReference type="SAM" id="SignalP"/>
    </source>
</evidence>
<feature type="region of interest" description="Disordered" evidence="1">
    <location>
        <begin position="26"/>
        <end position="47"/>
    </location>
</feature>
<evidence type="ECO:0008006" key="5">
    <source>
        <dbReference type="Google" id="ProtNLM"/>
    </source>
</evidence>
<dbReference type="Proteomes" id="UP000070133">
    <property type="component" value="Unassembled WGS sequence"/>
</dbReference>
<feature type="region of interest" description="Disordered" evidence="1">
    <location>
        <begin position="415"/>
        <end position="498"/>
    </location>
</feature>
<protein>
    <recommendedName>
        <fullName evidence="5">VWFD domain-containing protein</fullName>
    </recommendedName>
</protein>
<name>A0A139HQU0_9PEZI</name>
<feature type="compositionally biased region" description="Low complexity" evidence="1">
    <location>
        <begin position="426"/>
        <end position="447"/>
    </location>
</feature>
<evidence type="ECO:0000256" key="1">
    <source>
        <dbReference type="SAM" id="MobiDB-lite"/>
    </source>
</evidence>
<dbReference type="AlphaFoldDB" id="A0A139HQU0"/>
<evidence type="ECO:0000313" key="4">
    <source>
        <dbReference type="Proteomes" id="UP000070133"/>
    </source>
</evidence>
<organism evidence="3 4">
    <name type="scientific">Pseudocercospora eumusae</name>
    <dbReference type="NCBI Taxonomy" id="321146"/>
    <lineage>
        <taxon>Eukaryota</taxon>
        <taxon>Fungi</taxon>
        <taxon>Dikarya</taxon>
        <taxon>Ascomycota</taxon>
        <taxon>Pezizomycotina</taxon>
        <taxon>Dothideomycetes</taxon>
        <taxon>Dothideomycetidae</taxon>
        <taxon>Mycosphaerellales</taxon>
        <taxon>Mycosphaerellaceae</taxon>
        <taxon>Pseudocercospora</taxon>
    </lineage>
</organism>
<keyword evidence="2" id="KW-0732">Signal</keyword>
<sequence>MKVLQLPPSLLLAVFTYSPSIEAKPALPPPPQSANFPNKTSALPETGSGPSYASACQHAITSYFAASSAWVRSVQTVDNTTRLLGGTSVSTYTLYENATTLCDMHPRVTYSPAIPIGVATSTYPGPITGTTTIANTVWFGSFPSPSPTCKISPKDCDPLWADYTKSLLAASTMTAPPALVTPPCLNQSVAAAYSAATKKIYGCGECTIYGSGVELVYFPTSVERDLCATTPTASLTSYGPGAVITAYAGKNYQGPDASNGSTTVVVDGHTFTSGTAYISISKVYAVDRCSNTRGAPVTDAILAMPSESVLSLRYSQNHFQRLMETDKITGYPVSYGDFNTPIPWSAWNGQNICEGPFDTSHCGIIYENDFRPQLAIPPEITQLSPDFKDCQLWYNGLWDPPLRLTEVESAAKPTLPSNYMNQPVETSIPAAPSSAAAAPTSTPTAIPNELPGSSNAGSNPPQPVYGPPVPNAAPTHAGNAPASAAEPNQPSENMFVPSKEPWDTAFTVGGRILQAYGRGRKAVVGSVTLVAGGPAQAIADGIVATYGDQELIFKTIATASFDDQPKATPSPGQSTMFVQHTTAPGVVAGPEAVTLTIGGQVETAVQNHDGGPIVVDGSITLTPGGSIATLNGQIISAATNVIVYGGSTTVGVDAQATTGPGLSASGSSMVSSSTVGDGSSATSTTSTHKGRPSATGAAMKAFEGANVAAIVAIFIAVIAV</sequence>
<keyword evidence="4" id="KW-1185">Reference proteome</keyword>
<feature type="compositionally biased region" description="Polar residues" evidence="1">
    <location>
        <begin position="33"/>
        <end position="47"/>
    </location>
</feature>
<feature type="compositionally biased region" description="Polar residues" evidence="1">
    <location>
        <begin position="415"/>
        <end position="425"/>
    </location>
</feature>
<proteinExistence type="predicted"/>
<dbReference type="OrthoDB" id="3944128at2759"/>